<feature type="region of interest" description="Disordered" evidence="1">
    <location>
        <begin position="1"/>
        <end position="28"/>
    </location>
</feature>
<evidence type="ECO:0000313" key="2">
    <source>
        <dbReference type="EMBL" id="MCI11764.1"/>
    </source>
</evidence>
<evidence type="ECO:0000313" key="3">
    <source>
        <dbReference type="Proteomes" id="UP000265520"/>
    </source>
</evidence>
<dbReference type="AlphaFoldDB" id="A0A392PIX9"/>
<proteinExistence type="predicted"/>
<feature type="compositionally biased region" description="Polar residues" evidence="1">
    <location>
        <begin position="59"/>
        <end position="76"/>
    </location>
</feature>
<dbReference type="EMBL" id="LXQA010081422">
    <property type="protein sequence ID" value="MCI11764.1"/>
    <property type="molecule type" value="Genomic_DNA"/>
</dbReference>
<organism evidence="2 3">
    <name type="scientific">Trifolium medium</name>
    <dbReference type="NCBI Taxonomy" id="97028"/>
    <lineage>
        <taxon>Eukaryota</taxon>
        <taxon>Viridiplantae</taxon>
        <taxon>Streptophyta</taxon>
        <taxon>Embryophyta</taxon>
        <taxon>Tracheophyta</taxon>
        <taxon>Spermatophyta</taxon>
        <taxon>Magnoliopsida</taxon>
        <taxon>eudicotyledons</taxon>
        <taxon>Gunneridae</taxon>
        <taxon>Pentapetalae</taxon>
        <taxon>rosids</taxon>
        <taxon>fabids</taxon>
        <taxon>Fabales</taxon>
        <taxon>Fabaceae</taxon>
        <taxon>Papilionoideae</taxon>
        <taxon>50 kb inversion clade</taxon>
        <taxon>NPAAA clade</taxon>
        <taxon>Hologalegina</taxon>
        <taxon>IRL clade</taxon>
        <taxon>Trifolieae</taxon>
        <taxon>Trifolium</taxon>
    </lineage>
</organism>
<comment type="caution">
    <text evidence="2">The sequence shown here is derived from an EMBL/GenBank/DDBJ whole genome shotgun (WGS) entry which is preliminary data.</text>
</comment>
<feature type="region of interest" description="Disordered" evidence="1">
    <location>
        <begin position="59"/>
        <end position="87"/>
    </location>
</feature>
<accession>A0A392PIX9</accession>
<keyword evidence="3" id="KW-1185">Reference proteome</keyword>
<sequence>MPAISQFGPHRAHGHANTGGFPTPNVSAMDMRMSANSQSSINLPNTQQLMSDLASLNHSQVGTSSSMPANSVQEATPTDVVCLSDDE</sequence>
<evidence type="ECO:0000256" key="1">
    <source>
        <dbReference type="SAM" id="MobiDB-lite"/>
    </source>
</evidence>
<reference evidence="2 3" key="1">
    <citation type="journal article" date="2018" name="Front. Plant Sci.">
        <title>Red Clover (Trifolium pratense) and Zigzag Clover (T. medium) - A Picture of Genomic Similarities and Differences.</title>
        <authorList>
            <person name="Dluhosova J."/>
            <person name="Istvanek J."/>
            <person name="Nedelnik J."/>
            <person name="Repkova J."/>
        </authorList>
    </citation>
    <scope>NUCLEOTIDE SEQUENCE [LARGE SCALE GENOMIC DNA]</scope>
    <source>
        <strain evidence="3">cv. 10/8</strain>
        <tissue evidence="2">Leaf</tissue>
    </source>
</reference>
<dbReference type="Proteomes" id="UP000265520">
    <property type="component" value="Unassembled WGS sequence"/>
</dbReference>
<name>A0A392PIX9_9FABA</name>
<protein>
    <submittedName>
        <fullName evidence="2">Chromatin remodeling complex subunit</fullName>
    </submittedName>
</protein>